<dbReference type="EMBL" id="JAGPXD010000003">
    <property type="protein sequence ID" value="KAH7362498.1"/>
    <property type="molecule type" value="Genomic_DNA"/>
</dbReference>
<dbReference type="AlphaFoldDB" id="A0A8K0TLD0"/>
<reference evidence="2" key="1">
    <citation type="journal article" date="2021" name="Nat. Commun.">
        <title>Genetic determinants of endophytism in the Arabidopsis root mycobiome.</title>
        <authorList>
            <person name="Mesny F."/>
            <person name="Miyauchi S."/>
            <person name="Thiergart T."/>
            <person name="Pickel B."/>
            <person name="Atanasova L."/>
            <person name="Karlsson M."/>
            <person name="Huettel B."/>
            <person name="Barry K.W."/>
            <person name="Haridas S."/>
            <person name="Chen C."/>
            <person name="Bauer D."/>
            <person name="Andreopoulos W."/>
            <person name="Pangilinan J."/>
            <person name="LaButti K."/>
            <person name="Riley R."/>
            <person name="Lipzen A."/>
            <person name="Clum A."/>
            <person name="Drula E."/>
            <person name="Henrissat B."/>
            <person name="Kohler A."/>
            <person name="Grigoriev I.V."/>
            <person name="Martin F.M."/>
            <person name="Hacquard S."/>
        </authorList>
    </citation>
    <scope>NUCLEOTIDE SEQUENCE</scope>
    <source>
        <strain evidence="2">MPI-CAGE-AT-0016</strain>
    </source>
</reference>
<gene>
    <name evidence="2" type="ORF">B0T11DRAFT_84928</name>
</gene>
<keyword evidence="1" id="KW-0732">Signal</keyword>
<sequence>MRLLNVLAVLAPLLPVCNANFDLYMTVFDDAILDWSVFQSDPDQWTALNAPPFPRKNDVSGRQEGIRCVGWCNTEDRPGGIEVLEMHFRNNPLLHWTIYKNRNYEMIGLDGKVYGRCIPFPGHYFEYWPMQGWRKFRCLTSFTAKDING</sequence>
<evidence type="ECO:0000256" key="1">
    <source>
        <dbReference type="SAM" id="SignalP"/>
    </source>
</evidence>
<comment type="caution">
    <text evidence="2">The sequence shown here is derived from an EMBL/GenBank/DDBJ whole genome shotgun (WGS) entry which is preliminary data.</text>
</comment>
<dbReference type="OrthoDB" id="3770142at2759"/>
<accession>A0A8K0TLD0</accession>
<feature type="signal peptide" evidence="1">
    <location>
        <begin position="1"/>
        <end position="19"/>
    </location>
</feature>
<evidence type="ECO:0000313" key="3">
    <source>
        <dbReference type="Proteomes" id="UP000813385"/>
    </source>
</evidence>
<protein>
    <submittedName>
        <fullName evidence="2">Uncharacterized protein</fullName>
    </submittedName>
</protein>
<organism evidence="2 3">
    <name type="scientific">Plectosphaerella cucumerina</name>
    <dbReference type="NCBI Taxonomy" id="40658"/>
    <lineage>
        <taxon>Eukaryota</taxon>
        <taxon>Fungi</taxon>
        <taxon>Dikarya</taxon>
        <taxon>Ascomycota</taxon>
        <taxon>Pezizomycotina</taxon>
        <taxon>Sordariomycetes</taxon>
        <taxon>Hypocreomycetidae</taxon>
        <taxon>Glomerellales</taxon>
        <taxon>Plectosphaerellaceae</taxon>
        <taxon>Plectosphaerella</taxon>
    </lineage>
</organism>
<feature type="chain" id="PRO_5035472961" evidence="1">
    <location>
        <begin position="20"/>
        <end position="149"/>
    </location>
</feature>
<name>A0A8K0TLD0_9PEZI</name>
<dbReference type="Proteomes" id="UP000813385">
    <property type="component" value="Unassembled WGS sequence"/>
</dbReference>
<keyword evidence="3" id="KW-1185">Reference proteome</keyword>
<evidence type="ECO:0000313" key="2">
    <source>
        <dbReference type="EMBL" id="KAH7362498.1"/>
    </source>
</evidence>
<proteinExistence type="predicted"/>